<evidence type="ECO:0000256" key="1">
    <source>
        <dbReference type="SAM" id="MobiDB-lite"/>
    </source>
</evidence>
<feature type="region of interest" description="Disordered" evidence="1">
    <location>
        <begin position="27"/>
        <end position="64"/>
    </location>
</feature>
<comment type="caution">
    <text evidence="2">The sequence shown here is derived from an EMBL/GenBank/DDBJ whole genome shotgun (WGS) entry which is preliminary data.</text>
</comment>
<name>A0ABP9Z852_9FUNG</name>
<gene>
    <name evidence="2" type="ORF">MFLAVUS_008814</name>
</gene>
<evidence type="ECO:0000313" key="3">
    <source>
        <dbReference type="Proteomes" id="UP001473302"/>
    </source>
</evidence>
<evidence type="ECO:0000313" key="2">
    <source>
        <dbReference type="EMBL" id="GAA5815308.1"/>
    </source>
</evidence>
<dbReference type="Proteomes" id="UP001473302">
    <property type="component" value="Unassembled WGS sequence"/>
</dbReference>
<protein>
    <submittedName>
        <fullName evidence="2">Uncharacterized protein</fullName>
    </submittedName>
</protein>
<feature type="compositionally biased region" description="Polar residues" evidence="1">
    <location>
        <begin position="34"/>
        <end position="48"/>
    </location>
</feature>
<feature type="compositionally biased region" description="Basic and acidic residues" evidence="1">
    <location>
        <begin position="49"/>
        <end position="64"/>
    </location>
</feature>
<keyword evidence="3" id="KW-1185">Reference proteome</keyword>
<organism evidence="2 3">
    <name type="scientific">Mucor flavus</name>
    <dbReference type="NCBI Taxonomy" id="439312"/>
    <lineage>
        <taxon>Eukaryota</taxon>
        <taxon>Fungi</taxon>
        <taxon>Fungi incertae sedis</taxon>
        <taxon>Mucoromycota</taxon>
        <taxon>Mucoromycotina</taxon>
        <taxon>Mucoromycetes</taxon>
        <taxon>Mucorales</taxon>
        <taxon>Mucorineae</taxon>
        <taxon>Mucoraceae</taxon>
        <taxon>Mucor</taxon>
    </lineage>
</organism>
<reference evidence="2 3" key="1">
    <citation type="submission" date="2024-04" db="EMBL/GenBank/DDBJ databases">
        <title>genome sequences of Mucor flavus KT1a and Helicostylum pulchrum KT1b strains isolated from the surface of a dry-aged beef.</title>
        <authorList>
            <person name="Toyotome T."/>
            <person name="Hosono M."/>
            <person name="Torimaru M."/>
            <person name="Fukuda K."/>
            <person name="Mikami N."/>
        </authorList>
    </citation>
    <scope>NUCLEOTIDE SEQUENCE [LARGE SCALE GENOMIC DNA]</scope>
    <source>
        <strain evidence="2 3">KT1a</strain>
    </source>
</reference>
<sequence length="157" mass="18546">MKLYSSKKSNPRLSLFCKNTTPEKTCKRKLYRNLSKSQNKSRESSNPLKQERSNKAKVQEKEEQLTKLRQEAYADLHAQLQHYNDEFVTRMRYEENLNSLSSTDSSFSESSQDTSIQELVELFETGTVKDYSQLIEWESFKNPPNYFECRGEYGDLW</sequence>
<dbReference type="EMBL" id="BAABUK010000025">
    <property type="protein sequence ID" value="GAA5815308.1"/>
    <property type="molecule type" value="Genomic_DNA"/>
</dbReference>
<accession>A0ABP9Z852</accession>
<proteinExistence type="predicted"/>